<keyword evidence="3" id="KW-0408">Iron</keyword>
<evidence type="ECO:0000256" key="2">
    <source>
        <dbReference type="ARBA" id="ARBA00023002"/>
    </source>
</evidence>
<evidence type="ECO:0000256" key="4">
    <source>
        <dbReference type="ARBA" id="ARBA00023194"/>
    </source>
</evidence>
<evidence type="ECO:0000256" key="3">
    <source>
        <dbReference type="ARBA" id="ARBA00023004"/>
    </source>
</evidence>
<accession>A0ABQ4HTG6</accession>
<dbReference type="InterPro" id="IPR050411">
    <property type="entry name" value="AlphaKG_dependent_hydroxylases"/>
</dbReference>
<evidence type="ECO:0000313" key="7">
    <source>
        <dbReference type="Proteomes" id="UP000647017"/>
    </source>
</evidence>
<organism evidence="6 7">
    <name type="scientific">Micromonospora andamanensis</name>
    <dbReference type="NCBI Taxonomy" id="1287068"/>
    <lineage>
        <taxon>Bacteria</taxon>
        <taxon>Bacillati</taxon>
        <taxon>Actinomycetota</taxon>
        <taxon>Actinomycetes</taxon>
        <taxon>Micromonosporales</taxon>
        <taxon>Micromonosporaceae</taxon>
        <taxon>Micromonospora</taxon>
    </lineage>
</organism>
<dbReference type="SUPFAM" id="SSF51197">
    <property type="entry name" value="Clavaminate synthase-like"/>
    <property type="match status" value="1"/>
</dbReference>
<dbReference type="InterPro" id="IPR003819">
    <property type="entry name" value="TauD/TfdA-like"/>
</dbReference>
<dbReference type="PANTHER" id="PTHR10696:SF56">
    <property type="entry name" value="TAUD_TFDA-LIKE DOMAIN-CONTAINING PROTEIN"/>
    <property type="match status" value="1"/>
</dbReference>
<dbReference type="Pfam" id="PF02668">
    <property type="entry name" value="TauD"/>
    <property type="match status" value="1"/>
</dbReference>
<protein>
    <submittedName>
        <fullName evidence="6">Protein AmbC</fullName>
    </submittedName>
</protein>
<dbReference type="Gene3D" id="3.60.130.10">
    <property type="entry name" value="Clavaminate synthase-like"/>
    <property type="match status" value="1"/>
</dbReference>
<comment type="cofactor">
    <cofactor evidence="1">
        <name>Fe(2+)</name>
        <dbReference type="ChEBI" id="CHEBI:29033"/>
    </cofactor>
</comment>
<keyword evidence="2" id="KW-0560">Oxidoreductase</keyword>
<dbReference type="InterPro" id="IPR042098">
    <property type="entry name" value="TauD-like_sf"/>
</dbReference>
<comment type="caution">
    <text evidence="6">The sequence shown here is derived from an EMBL/GenBank/DDBJ whole genome shotgun (WGS) entry which is preliminary data.</text>
</comment>
<evidence type="ECO:0000259" key="5">
    <source>
        <dbReference type="Pfam" id="PF02668"/>
    </source>
</evidence>
<feature type="domain" description="TauD/TfdA-like" evidence="5">
    <location>
        <begin position="22"/>
        <end position="298"/>
    </location>
</feature>
<sequence>MTYRPVTVDVPRGSGGVDWVRHRRPELLALLHTGGALWLRGLPLRDAADVAAARAALVDVPAGSHEPFAPRPARGDGIHCEFQWPPDRELCPQHEQSYRLTVPRVVLLACLRPADSGGQTVLADARRVLARIPAEVRHRLRTHGWLLTRTFRERIGVSWREAFGVDTPAELTAALRRELITHRWLDDTTLRTVRRRTAVVHHPDTGEQCWFNHAGFLNEWGLDPIERRVMRQAFGEDLAFNTRAGDGSPLTADEVAGIEAAYAEVSVDVPLAAGDVLVLDNILIAHGRRAYRGPRDVVCAWGEPVDIADCRPTTVVSSAMVCFDTE</sequence>
<keyword evidence="7" id="KW-1185">Reference proteome</keyword>
<keyword evidence="4" id="KW-0045">Antibiotic biosynthesis</keyword>
<evidence type="ECO:0000256" key="1">
    <source>
        <dbReference type="ARBA" id="ARBA00001954"/>
    </source>
</evidence>
<gene>
    <name evidence="6" type="primary">ambC</name>
    <name evidence="6" type="ORF">Van01_21680</name>
</gene>
<dbReference type="Proteomes" id="UP000647017">
    <property type="component" value="Unassembled WGS sequence"/>
</dbReference>
<dbReference type="PANTHER" id="PTHR10696">
    <property type="entry name" value="GAMMA-BUTYROBETAINE HYDROXYLASE-RELATED"/>
    <property type="match status" value="1"/>
</dbReference>
<dbReference type="RefSeq" id="WP_204005281.1">
    <property type="nucleotide sequence ID" value="NZ_BOOZ01000009.1"/>
</dbReference>
<reference evidence="6 7" key="1">
    <citation type="submission" date="2021-01" db="EMBL/GenBank/DDBJ databases">
        <title>Whole genome shotgun sequence of Verrucosispora andamanensis NBRC 109075.</title>
        <authorList>
            <person name="Komaki H."/>
            <person name="Tamura T."/>
        </authorList>
    </citation>
    <scope>NUCLEOTIDE SEQUENCE [LARGE SCALE GENOMIC DNA]</scope>
    <source>
        <strain evidence="6 7">NBRC 109075</strain>
    </source>
</reference>
<proteinExistence type="predicted"/>
<dbReference type="EMBL" id="BOOZ01000009">
    <property type="protein sequence ID" value="GIJ08954.1"/>
    <property type="molecule type" value="Genomic_DNA"/>
</dbReference>
<evidence type="ECO:0000313" key="6">
    <source>
        <dbReference type="EMBL" id="GIJ08954.1"/>
    </source>
</evidence>
<name>A0ABQ4HTG6_9ACTN</name>